<proteinExistence type="predicted"/>
<dbReference type="Pfam" id="PF00355">
    <property type="entry name" value="Rieske"/>
    <property type="match status" value="1"/>
</dbReference>
<dbReference type="InterPro" id="IPR017941">
    <property type="entry name" value="Rieske_2Fe-2S"/>
</dbReference>
<sequence>MTMINDNNEYASYWLNSSKISRYPEITKDMHVDIAIIGGGITGITTAYVLAKKGLTVAIFEATTVMNGTTGHTTAKITAQHGLIYDEFIQHFGVENAKLYYEANRLARNQMEKWITTLGIECDFQQEDAYIYTNDSNYIDNLKKEAEAYKSIGIEGGFVEDIPMDIANQGAIVMKNQARFHPVQFLTHLLQEIKEMGGEIYENSVATKMEEGNPSVVHFRNGNKVSANYVISASHFPFHDDRGFFARLHPERSYVVAGKPEKEFTGGLYLNAEKPTRSVRAVTIDGEELLLFSGDGHKTGQGKPEIEHYEALEHWASKHFGVKEFKYRWSAQDLISLDKLPYIGRQHKDNPNIYVATGFRKWGMTTSVVAAHIIKDLIMDKPNRFAELFSPARFQADPSLKKLIKENVNVAANLIGGKLDRPDKEIKDVANGEGAAITYKGKRAGAYKNEAGELFVVDTTCTHMGCEVNWNSGDNTWDCPCHGSRFSYTGEVVEGPAEKPLKKIEVE</sequence>
<dbReference type="Gene3D" id="3.50.50.60">
    <property type="entry name" value="FAD/NAD(P)-binding domain"/>
    <property type="match status" value="1"/>
</dbReference>
<keyword evidence="2" id="KW-0479">Metal-binding</keyword>
<keyword evidence="3" id="KW-0408">Iron</keyword>
<accession>A0ABW0LG23</accession>
<keyword evidence="4" id="KW-0411">Iron-sulfur</keyword>
<dbReference type="InterPro" id="IPR038010">
    <property type="entry name" value="YhfW_C"/>
</dbReference>
<dbReference type="SUPFAM" id="SSF50022">
    <property type="entry name" value="ISP domain"/>
    <property type="match status" value="1"/>
</dbReference>
<dbReference type="Gene3D" id="3.30.9.10">
    <property type="entry name" value="D-Amino Acid Oxidase, subunit A, domain 2"/>
    <property type="match status" value="1"/>
</dbReference>
<keyword evidence="5" id="KW-1015">Disulfide bond</keyword>
<keyword evidence="8" id="KW-1185">Reference proteome</keyword>
<comment type="caution">
    <text evidence="7">The sequence shown here is derived from an EMBL/GenBank/DDBJ whole genome shotgun (WGS) entry which is preliminary data.</text>
</comment>
<dbReference type="InterPro" id="IPR036188">
    <property type="entry name" value="FAD/NAD-bd_sf"/>
</dbReference>
<dbReference type="PROSITE" id="PS51296">
    <property type="entry name" value="RIESKE"/>
    <property type="match status" value="1"/>
</dbReference>
<dbReference type="EMBL" id="JBHSMC010000001">
    <property type="protein sequence ID" value="MFC5463411.1"/>
    <property type="molecule type" value="Genomic_DNA"/>
</dbReference>
<dbReference type="InterPro" id="IPR006076">
    <property type="entry name" value="FAD-dep_OxRdtase"/>
</dbReference>
<dbReference type="Gene3D" id="2.102.10.10">
    <property type="entry name" value="Rieske [2Fe-2S] iron-sulphur domain"/>
    <property type="match status" value="1"/>
</dbReference>
<organism evidence="7 8">
    <name type="scientific">Lederbergia graminis</name>
    <dbReference type="NCBI Taxonomy" id="735518"/>
    <lineage>
        <taxon>Bacteria</taxon>
        <taxon>Bacillati</taxon>
        <taxon>Bacillota</taxon>
        <taxon>Bacilli</taxon>
        <taxon>Bacillales</taxon>
        <taxon>Bacillaceae</taxon>
        <taxon>Lederbergia</taxon>
    </lineage>
</organism>
<dbReference type="InterPro" id="IPR005805">
    <property type="entry name" value="Rieske_Fe-S_prot_C"/>
</dbReference>
<reference evidence="8" key="1">
    <citation type="journal article" date="2019" name="Int. J. Syst. Evol. Microbiol.">
        <title>The Global Catalogue of Microorganisms (GCM) 10K type strain sequencing project: providing services to taxonomists for standard genome sequencing and annotation.</title>
        <authorList>
            <consortium name="The Broad Institute Genomics Platform"/>
            <consortium name="The Broad Institute Genome Sequencing Center for Infectious Disease"/>
            <person name="Wu L."/>
            <person name="Ma J."/>
        </authorList>
    </citation>
    <scope>NUCLEOTIDE SEQUENCE [LARGE SCALE GENOMIC DNA]</scope>
    <source>
        <strain evidence="8">CGMCC 1.12237</strain>
    </source>
</reference>
<gene>
    <name evidence="7" type="ORF">ACFPM4_01450</name>
</gene>
<evidence type="ECO:0000259" key="6">
    <source>
        <dbReference type="PROSITE" id="PS51296"/>
    </source>
</evidence>
<feature type="domain" description="Rieske" evidence="6">
    <location>
        <begin position="421"/>
        <end position="507"/>
    </location>
</feature>
<dbReference type="CDD" id="cd03477">
    <property type="entry name" value="Rieske_YhfW_C"/>
    <property type="match status" value="1"/>
</dbReference>
<dbReference type="PRINTS" id="PR00162">
    <property type="entry name" value="RIESKE"/>
</dbReference>
<dbReference type="PANTHER" id="PTHR13847:SF274">
    <property type="entry name" value="RIESKE 2FE-2S IRON-SULFUR PROTEIN YHFW-RELATED"/>
    <property type="match status" value="1"/>
</dbReference>
<name>A0ABW0LG23_9BACI</name>
<evidence type="ECO:0000256" key="4">
    <source>
        <dbReference type="ARBA" id="ARBA00023014"/>
    </source>
</evidence>
<dbReference type="InterPro" id="IPR036922">
    <property type="entry name" value="Rieske_2Fe-2S_sf"/>
</dbReference>
<dbReference type="RefSeq" id="WP_382346832.1">
    <property type="nucleotide sequence ID" value="NZ_JBHSMC010000001.1"/>
</dbReference>
<dbReference type="PANTHER" id="PTHR13847">
    <property type="entry name" value="SARCOSINE DEHYDROGENASE-RELATED"/>
    <property type="match status" value="1"/>
</dbReference>
<evidence type="ECO:0000313" key="8">
    <source>
        <dbReference type="Proteomes" id="UP001596147"/>
    </source>
</evidence>
<evidence type="ECO:0000256" key="1">
    <source>
        <dbReference type="ARBA" id="ARBA00022714"/>
    </source>
</evidence>
<keyword evidence="1" id="KW-0001">2Fe-2S</keyword>
<dbReference type="SUPFAM" id="SSF51905">
    <property type="entry name" value="FAD/NAD(P)-binding domain"/>
    <property type="match status" value="1"/>
</dbReference>
<evidence type="ECO:0000313" key="7">
    <source>
        <dbReference type="EMBL" id="MFC5463411.1"/>
    </source>
</evidence>
<evidence type="ECO:0000256" key="2">
    <source>
        <dbReference type="ARBA" id="ARBA00022723"/>
    </source>
</evidence>
<dbReference type="Proteomes" id="UP001596147">
    <property type="component" value="Unassembled WGS sequence"/>
</dbReference>
<protein>
    <submittedName>
        <fullName evidence="7">FAD-dependent oxidoreductase</fullName>
    </submittedName>
</protein>
<evidence type="ECO:0000256" key="5">
    <source>
        <dbReference type="ARBA" id="ARBA00023157"/>
    </source>
</evidence>
<dbReference type="Pfam" id="PF01266">
    <property type="entry name" value="DAO"/>
    <property type="match status" value="1"/>
</dbReference>
<evidence type="ECO:0000256" key="3">
    <source>
        <dbReference type="ARBA" id="ARBA00023004"/>
    </source>
</evidence>